<dbReference type="Pfam" id="PF13231">
    <property type="entry name" value="PMT_2"/>
    <property type="match status" value="1"/>
</dbReference>
<comment type="function">
    <text evidence="1">Protein O-mannosyltransferase that catalyzes the transfer of a single mannose residue from a polyprenol phospho-mannosyl lipidic donor to the hydroxyl group of selected serine and threonine residues in acceptor proteins.</text>
</comment>
<feature type="domain" description="Protein O-mannosyl-transferase C-terminal four TM" evidence="4">
    <location>
        <begin position="364"/>
        <end position="556"/>
    </location>
</feature>
<feature type="compositionally biased region" description="Basic and acidic residues" evidence="2">
    <location>
        <begin position="27"/>
        <end position="40"/>
    </location>
</feature>
<comment type="caution">
    <text evidence="5">The sequence shown here is derived from an EMBL/GenBank/DDBJ whole genome shotgun (WGS) entry which is preliminary data.</text>
</comment>
<proteinExistence type="inferred from homology"/>
<keyword evidence="1" id="KW-0812">Transmembrane</keyword>
<name>A0ABP9M5S8_9MICO</name>
<protein>
    <recommendedName>
        <fullName evidence="1">Polyprenol-phosphate-mannose--protein mannosyltransferase</fullName>
        <ecNumber evidence="1">2.4.1.-</ecNumber>
    </recommendedName>
</protein>
<feature type="transmembrane region" description="Helical" evidence="1">
    <location>
        <begin position="169"/>
        <end position="190"/>
    </location>
</feature>
<feature type="transmembrane region" description="Helical" evidence="1">
    <location>
        <begin position="71"/>
        <end position="90"/>
    </location>
</feature>
<dbReference type="EMBL" id="BAABKZ010000001">
    <property type="protein sequence ID" value="GAA5091176.1"/>
    <property type="molecule type" value="Genomic_DNA"/>
</dbReference>
<keyword evidence="6" id="KW-1185">Reference proteome</keyword>
<keyword evidence="1" id="KW-1133">Transmembrane helix</keyword>
<comment type="pathway">
    <text evidence="1">Protein modification; protein glycosylation.</text>
</comment>
<dbReference type="RefSeq" id="WP_194413537.1">
    <property type="nucleotide sequence ID" value="NZ_BAABKZ010000001.1"/>
</dbReference>
<keyword evidence="1" id="KW-0328">Glycosyltransferase</keyword>
<evidence type="ECO:0000256" key="2">
    <source>
        <dbReference type="SAM" id="MobiDB-lite"/>
    </source>
</evidence>
<dbReference type="InterPro" id="IPR027005">
    <property type="entry name" value="PMT-like"/>
</dbReference>
<comment type="subcellular location">
    <subcellularLocation>
        <location evidence="1">Cell membrane</location>
    </subcellularLocation>
</comment>
<keyword evidence="1" id="KW-1003">Cell membrane</keyword>
<feature type="transmembrane region" description="Helical" evidence="1">
    <location>
        <begin position="479"/>
        <end position="498"/>
    </location>
</feature>
<keyword evidence="1" id="KW-0808">Transferase</keyword>
<dbReference type="InterPro" id="IPR038731">
    <property type="entry name" value="RgtA/B/C-like"/>
</dbReference>
<feature type="transmembrane region" description="Helical" evidence="1">
    <location>
        <begin position="456"/>
        <end position="473"/>
    </location>
</feature>
<feature type="region of interest" description="Disordered" evidence="2">
    <location>
        <begin position="1"/>
        <end position="51"/>
    </location>
</feature>
<feature type="transmembrane region" description="Helical" evidence="1">
    <location>
        <begin position="197"/>
        <end position="214"/>
    </location>
</feature>
<keyword evidence="1" id="KW-0472">Membrane</keyword>
<evidence type="ECO:0000256" key="1">
    <source>
        <dbReference type="RuleBase" id="RU367007"/>
    </source>
</evidence>
<gene>
    <name evidence="5" type="ORF">GCM10025760_17970</name>
</gene>
<sequence>MTHAPRPTVEQPGADQHGADQPGADQHNADQHTDDQHRADQPAAPLLPPARPSLYDRFARRLSGDARARRLYAWLGPAIVLLIAALLRLWNLAAAHDLMNQFDETYYVKDAWSMLHLGYEGSWPSNGNESFLSGDPNVFTSNPSFVVHPPLGKWIIALGMMVLGPESGWGWRITTALLGIASVLLLMLIAKRLTRSTTFAVVAGLLMAVDGLAISMSRVALLDTSLTFFVLLAFLFVLRDRERTMTRIAETVAARYDGEEPPSWGPVLWNRPWLIAAGAALGAASAVKWSGAWVLAGLGVYLVVTDALARRRAGVLFWPTDAVRQGLVTFVLFVPVAVLVYLASWTGWLVTDGGYDRHAGSNPLESLWLYHQAMYTSTAGITSGHAYASPAWQWPLLIRPTGVYYHHDAYGVNGCTVPNGCSEVISTMPNPLIWYAGVAAVLYLAYRFVVVRDWRYALVLTGVAVTYTPWLFLPARTVFQFYTVLILPFMLLALTFALKDIAGPPAADTYRRLTGQRLVLVFLGVALALSVFWYPVISAVNVPYDFWHIHMWLNSWV</sequence>
<dbReference type="Proteomes" id="UP001501407">
    <property type="component" value="Unassembled WGS sequence"/>
</dbReference>
<dbReference type="Pfam" id="PF16192">
    <property type="entry name" value="PMT_4TMC"/>
    <property type="match status" value="1"/>
</dbReference>
<feature type="transmembrane region" description="Helical" evidence="1">
    <location>
        <begin position="518"/>
        <end position="537"/>
    </location>
</feature>
<organism evidence="5 6">
    <name type="scientific">Microbacterium yannicii</name>
    <dbReference type="NCBI Taxonomy" id="671622"/>
    <lineage>
        <taxon>Bacteria</taxon>
        <taxon>Bacillati</taxon>
        <taxon>Actinomycetota</taxon>
        <taxon>Actinomycetes</taxon>
        <taxon>Micrococcales</taxon>
        <taxon>Microbacteriaceae</taxon>
        <taxon>Microbacterium</taxon>
    </lineage>
</organism>
<accession>A0ABP9M5S8</accession>
<feature type="transmembrane region" description="Helical" evidence="1">
    <location>
        <begin position="432"/>
        <end position="449"/>
    </location>
</feature>
<reference evidence="6" key="1">
    <citation type="journal article" date="2019" name="Int. J. Syst. Evol. Microbiol.">
        <title>The Global Catalogue of Microorganisms (GCM) 10K type strain sequencing project: providing services to taxonomists for standard genome sequencing and annotation.</title>
        <authorList>
            <consortium name="The Broad Institute Genomics Platform"/>
            <consortium name="The Broad Institute Genome Sequencing Center for Infectious Disease"/>
            <person name="Wu L."/>
            <person name="Ma J."/>
        </authorList>
    </citation>
    <scope>NUCLEOTIDE SEQUENCE [LARGE SCALE GENOMIC DNA]</scope>
    <source>
        <strain evidence="6">JCM 18959</strain>
    </source>
</reference>
<dbReference type="PANTHER" id="PTHR10050">
    <property type="entry name" value="DOLICHYL-PHOSPHATE-MANNOSE--PROTEIN MANNOSYLTRANSFERASE"/>
    <property type="match status" value="1"/>
</dbReference>
<feature type="domain" description="Glycosyltransferase RgtA/B/C/D-like" evidence="3">
    <location>
        <begin position="148"/>
        <end position="240"/>
    </location>
</feature>
<dbReference type="InterPro" id="IPR032421">
    <property type="entry name" value="PMT_4TMC"/>
</dbReference>
<dbReference type="PANTHER" id="PTHR10050:SF46">
    <property type="entry name" value="PROTEIN O-MANNOSYL-TRANSFERASE 2"/>
    <property type="match status" value="1"/>
</dbReference>
<evidence type="ECO:0000259" key="3">
    <source>
        <dbReference type="Pfam" id="PF13231"/>
    </source>
</evidence>
<comment type="similarity">
    <text evidence="1">Belongs to the glycosyltransferase 39 family.</text>
</comment>
<evidence type="ECO:0000313" key="5">
    <source>
        <dbReference type="EMBL" id="GAA5091176.1"/>
    </source>
</evidence>
<dbReference type="EC" id="2.4.1.-" evidence="1"/>
<evidence type="ECO:0000313" key="6">
    <source>
        <dbReference type="Proteomes" id="UP001501407"/>
    </source>
</evidence>
<evidence type="ECO:0000259" key="4">
    <source>
        <dbReference type="Pfam" id="PF16192"/>
    </source>
</evidence>
<feature type="transmembrane region" description="Helical" evidence="1">
    <location>
        <begin position="330"/>
        <end position="350"/>
    </location>
</feature>
<feature type="transmembrane region" description="Helical" evidence="1">
    <location>
        <begin position="220"/>
        <end position="238"/>
    </location>
</feature>